<gene>
    <name evidence="5" type="ORF">GCM10010917_08190</name>
</gene>
<dbReference type="InterPro" id="IPR008927">
    <property type="entry name" value="6-PGluconate_DH-like_C_sf"/>
</dbReference>
<evidence type="ECO:0000313" key="6">
    <source>
        <dbReference type="Proteomes" id="UP000609323"/>
    </source>
</evidence>
<comment type="catalytic activity">
    <reaction evidence="2">
        <text>D-mannitol 1-phosphate + NAD(+) = beta-D-fructose 6-phosphate + NADH + H(+)</text>
        <dbReference type="Rhea" id="RHEA:19661"/>
        <dbReference type="ChEBI" id="CHEBI:15378"/>
        <dbReference type="ChEBI" id="CHEBI:57540"/>
        <dbReference type="ChEBI" id="CHEBI:57634"/>
        <dbReference type="ChEBI" id="CHEBI:57945"/>
        <dbReference type="ChEBI" id="CHEBI:61381"/>
        <dbReference type="EC" id="1.1.1.17"/>
    </reaction>
</comment>
<name>A0ABQ1FPS7_9BACL</name>
<dbReference type="SUPFAM" id="SSF48179">
    <property type="entry name" value="6-phosphogluconate dehydrogenase C-terminal domain-like"/>
    <property type="match status" value="1"/>
</dbReference>
<dbReference type="Gene3D" id="1.10.1040.10">
    <property type="entry name" value="N-(1-d-carboxylethyl)-l-norvaline Dehydrogenase, domain 2"/>
    <property type="match status" value="1"/>
</dbReference>
<dbReference type="PANTHER" id="PTHR43362:SF1">
    <property type="entry name" value="MANNITOL DEHYDROGENASE 2-RELATED"/>
    <property type="match status" value="1"/>
</dbReference>
<evidence type="ECO:0000259" key="3">
    <source>
        <dbReference type="Pfam" id="PF01232"/>
    </source>
</evidence>
<dbReference type="PANTHER" id="PTHR43362">
    <property type="entry name" value="MANNITOL DEHYDROGENASE DSF1-RELATED"/>
    <property type="match status" value="1"/>
</dbReference>
<dbReference type="Pfam" id="PF01232">
    <property type="entry name" value="Mannitol_dh"/>
    <property type="match status" value="1"/>
</dbReference>
<accession>A0ABQ1FPS7</accession>
<keyword evidence="1" id="KW-0560">Oxidoreductase</keyword>
<dbReference type="InterPro" id="IPR036291">
    <property type="entry name" value="NAD(P)-bd_dom_sf"/>
</dbReference>
<dbReference type="RefSeq" id="WP_094093038.1">
    <property type="nucleotide sequence ID" value="NZ_BMHF01000001.1"/>
</dbReference>
<dbReference type="SUPFAM" id="SSF51735">
    <property type="entry name" value="NAD(P)-binding Rossmann-fold domains"/>
    <property type="match status" value="1"/>
</dbReference>
<comment type="caution">
    <text evidence="5">The sequence shown here is derived from an EMBL/GenBank/DDBJ whole genome shotgun (WGS) entry which is preliminary data.</text>
</comment>
<reference evidence="6" key="1">
    <citation type="journal article" date="2019" name="Int. J. Syst. Evol. Microbiol.">
        <title>The Global Catalogue of Microorganisms (GCM) 10K type strain sequencing project: providing services to taxonomists for standard genome sequencing and annotation.</title>
        <authorList>
            <consortium name="The Broad Institute Genomics Platform"/>
            <consortium name="The Broad Institute Genome Sequencing Center for Infectious Disease"/>
            <person name="Wu L."/>
            <person name="Ma J."/>
        </authorList>
    </citation>
    <scope>NUCLEOTIDE SEQUENCE [LARGE SCALE GENOMIC DNA]</scope>
    <source>
        <strain evidence="6">CGMCC 1.15044</strain>
    </source>
</reference>
<dbReference type="Gene3D" id="3.40.50.720">
    <property type="entry name" value="NAD(P)-binding Rossmann-like Domain"/>
    <property type="match status" value="1"/>
</dbReference>
<dbReference type="EMBL" id="BMHF01000001">
    <property type="protein sequence ID" value="GGA25600.1"/>
    <property type="molecule type" value="Genomic_DNA"/>
</dbReference>
<keyword evidence="6" id="KW-1185">Reference proteome</keyword>
<feature type="domain" description="Mannitol dehydrogenase N-terminal" evidence="3">
    <location>
        <begin position="41"/>
        <end position="306"/>
    </location>
</feature>
<sequence length="542" mass="60062">MLHLSLSGLADESGWQSAGVELPQFDIGQMVRNTEENPQWIHFGLGQIFRAFVANCQQKLLDTGKADTGIVAVVPHDMESIDKIYKPHDQLTLLVQMNANGDFQKKVVASIAEVLGADPQREQDDRRLAEIFEHPGLQMVSFTITEKGYSLTGADGEYLDSVRKDMANGPERPEHLMSKIASLAYRRYLAGAYPLTFVSMDNCSHNGDKLMSSIVTIAKEWAEKGWVEPNFLTYLEDESRVAFPLTMIDKITPRPSEKIKHQLEQLGIAGMDMIGGGGRSFNAPFVNAESSGYLVIEDKFAGGRPPLEEAGVIFTDRDTVIKVETMKVTTCLNPLHTALAVTGCLLGYSLIADEMKDDTLRRLVEKIGYDEGLPVVVDPGILNPRAFLDTVLQERFPNPFIPDTPQRIAADTSQKVGIRFGETIKSYRDRKDLDPAELTGIPLAIAAWCRYLLGVDDEGKPMRISPDPLLEMLQKHLSGTTLGAKTSSVRGILEEERLFGVRLYEVGLGEKIEGLFHEMLEGPGAVRRTLEKYLKKGVNPVQ</sequence>
<evidence type="ECO:0000256" key="2">
    <source>
        <dbReference type="ARBA" id="ARBA00048615"/>
    </source>
</evidence>
<dbReference type="Pfam" id="PF08125">
    <property type="entry name" value="Mannitol_dh_C"/>
    <property type="match status" value="1"/>
</dbReference>
<proteinExistence type="predicted"/>
<evidence type="ECO:0000313" key="5">
    <source>
        <dbReference type="EMBL" id="GGA25600.1"/>
    </source>
</evidence>
<dbReference type="Proteomes" id="UP000609323">
    <property type="component" value="Unassembled WGS sequence"/>
</dbReference>
<protein>
    <submittedName>
        <fullName evidence="5">Mannitol dehydrogenase</fullName>
    </submittedName>
</protein>
<dbReference type="InterPro" id="IPR013328">
    <property type="entry name" value="6PGD_dom2"/>
</dbReference>
<organism evidence="5 6">
    <name type="scientific">Paenibacillus physcomitrellae</name>
    <dbReference type="NCBI Taxonomy" id="1619311"/>
    <lineage>
        <taxon>Bacteria</taxon>
        <taxon>Bacillati</taxon>
        <taxon>Bacillota</taxon>
        <taxon>Bacilli</taxon>
        <taxon>Bacillales</taxon>
        <taxon>Paenibacillaceae</taxon>
        <taxon>Paenibacillus</taxon>
    </lineage>
</organism>
<evidence type="ECO:0000259" key="4">
    <source>
        <dbReference type="Pfam" id="PF08125"/>
    </source>
</evidence>
<feature type="domain" description="Mannitol dehydrogenase C-terminal" evidence="4">
    <location>
        <begin position="324"/>
        <end position="504"/>
    </location>
</feature>
<dbReference type="InterPro" id="IPR050988">
    <property type="entry name" value="Mannitol_DH/Oxidoreductase"/>
</dbReference>
<dbReference type="InterPro" id="IPR013118">
    <property type="entry name" value="Mannitol_DH_C"/>
</dbReference>
<dbReference type="InterPro" id="IPR013131">
    <property type="entry name" value="Mannitol_DH_N"/>
</dbReference>
<evidence type="ECO:0000256" key="1">
    <source>
        <dbReference type="ARBA" id="ARBA00023002"/>
    </source>
</evidence>